<evidence type="ECO:0000256" key="8">
    <source>
        <dbReference type="ARBA" id="ARBA00022786"/>
    </source>
</evidence>
<feature type="domain" description="E3 Ubiquitin ligase MUL1-like" evidence="13">
    <location>
        <begin position="173"/>
        <end position="244"/>
    </location>
</feature>
<keyword evidence="6" id="KW-0479">Metal-binding</keyword>
<evidence type="ECO:0000256" key="11">
    <source>
        <dbReference type="ARBA" id="ARBA00023136"/>
    </source>
</evidence>
<sequence length="253" mass="27723">MKDPLIFIQFIAQFAVIGGLIVLVRALLEQRKLSAVNAVPTVDISDVGERSLRCVIKGSAEPRPGGLLTGPMSGRPCVWFQATIQETWRTVEKDEGREISTTHTSTRWNVCSAPQLYVRDPTGLAVVNVDGTAVDEPVRSHLVTMPAVEAQHIEVPGKPIVLDKRKLDHTVTWREVIVPPGQPMYVLGVGRRHPETGHAVMSKPGRGPFIVSTLSEEELRERSSERTRSRYIGGGSLFVVGVTVFTIIELTSG</sequence>
<evidence type="ECO:0000256" key="1">
    <source>
        <dbReference type="ARBA" id="ARBA00000900"/>
    </source>
</evidence>
<accession>A0ABS0NSQ5</accession>
<reference evidence="14 15" key="1">
    <citation type="submission" date="2020-09" db="EMBL/GenBank/DDBJ databases">
        <title>Biosynthesis of the nuclear factor of activated T cells inhibitor NFAT-133 and its congeners in Streptomyces pactum.</title>
        <authorList>
            <person name="Zhou W."/>
            <person name="Posri P."/>
            <person name="Abugrain M.E."/>
            <person name="Weisberg A.J."/>
            <person name="Chang J.H."/>
            <person name="Mahmud T."/>
        </authorList>
    </citation>
    <scope>NUCLEOTIDE SEQUENCE [LARGE SCALE GENOMIC DNA]</scope>
    <source>
        <strain evidence="14 15">ATCC 27456</strain>
    </source>
</reference>
<feature type="transmembrane region" description="Helical" evidence="12">
    <location>
        <begin position="6"/>
        <end position="28"/>
    </location>
</feature>
<evidence type="ECO:0000256" key="9">
    <source>
        <dbReference type="ARBA" id="ARBA00022833"/>
    </source>
</evidence>
<evidence type="ECO:0000256" key="6">
    <source>
        <dbReference type="ARBA" id="ARBA00022723"/>
    </source>
</evidence>
<evidence type="ECO:0000259" key="13">
    <source>
        <dbReference type="Pfam" id="PF12483"/>
    </source>
</evidence>
<keyword evidence="10 12" id="KW-1133">Transmembrane helix</keyword>
<protein>
    <recommendedName>
        <fullName evidence="3">RING-type E3 ubiquitin transferase</fullName>
        <ecNumber evidence="3">2.3.2.27</ecNumber>
    </recommendedName>
</protein>
<evidence type="ECO:0000256" key="2">
    <source>
        <dbReference type="ARBA" id="ARBA00004141"/>
    </source>
</evidence>
<comment type="catalytic activity">
    <reaction evidence="1">
        <text>S-ubiquitinyl-[E2 ubiquitin-conjugating enzyme]-L-cysteine + [acceptor protein]-L-lysine = [E2 ubiquitin-conjugating enzyme]-L-cysteine + N(6)-ubiquitinyl-[acceptor protein]-L-lysine.</text>
        <dbReference type="EC" id="2.3.2.27"/>
    </reaction>
</comment>
<keyword evidence="8" id="KW-0833">Ubl conjugation pathway</keyword>
<evidence type="ECO:0000256" key="4">
    <source>
        <dbReference type="ARBA" id="ARBA00022679"/>
    </source>
</evidence>
<keyword evidence="7" id="KW-0863">Zinc-finger</keyword>
<evidence type="ECO:0000256" key="12">
    <source>
        <dbReference type="SAM" id="Phobius"/>
    </source>
</evidence>
<evidence type="ECO:0000313" key="14">
    <source>
        <dbReference type="EMBL" id="MBH5338250.1"/>
    </source>
</evidence>
<proteinExistence type="predicted"/>
<evidence type="ECO:0000256" key="5">
    <source>
        <dbReference type="ARBA" id="ARBA00022692"/>
    </source>
</evidence>
<keyword evidence="5 12" id="KW-0812">Transmembrane</keyword>
<dbReference type="RefSeq" id="WP_197991436.1">
    <property type="nucleotide sequence ID" value="NZ_JACYXC010000001.1"/>
</dbReference>
<keyword evidence="11 12" id="KW-0472">Membrane</keyword>
<evidence type="ECO:0000256" key="7">
    <source>
        <dbReference type="ARBA" id="ARBA00022771"/>
    </source>
</evidence>
<keyword evidence="15" id="KW-1185">Reference proteome</keyword>
<comment type="caution">
    <text evidence="14">The sequence shown here is derived from an EMBL/GenBank/DDBJ whole genome shotgun (WGS) entry which is preliminary data.</text>
</comment>
<dbReference type="Proteomes" id="UP000807371">
    <property type="component" value="Unassembled WGS sequence"/>
</dbReference>
<evidence type="ECO:0000313" key="15">
    <source>
        <dbReference type="Proteomes" id="UP000807371"/>
    </source>
</evidence>
<feature type="transmembrane region" description="Helical" evidence="12">
    <location>
        <begin position="231"/>
        <end position="248"/>
    </location>
</feature>
<keyword evidence="4" id="KW-0808">Transferase</keyword>
<evidence type="ECO:0000256" key="3">
    <source>
        <dbReference type="ARBA" id="ARBA00012483"/>
    </source>
</evidence>
<evidence type="ECO:0000256" key="10">
    <source>
        <dbReference type="ARBA" id="ARBA00022989"/>
    </source>
</evidence>
<keyword evidence="9" id="KW-0862">Zinc</keyword>
<dbReference type="Pfam" id="PF12483">
    <property type="entry name" value="GIDE"/>
    <property type="match status" value="1"/>
</dbReference>
<name>A0ABS0NSQ5_9ACTN</name>
<comment type="subcellular location">
    <subcellularLocation>
        <location evidence="2">Membrane</location>
        <topology evidence="2">Multi-pass membrane protein</topology>
    </subcellularLocation>
</comment>
<organism evidence="14 15">
    <name type="scientific">Streptomyces pactum</name>
    <dbReference type="NCBI Taxonomy" id="68249"/>
    <lineage>
        <taxon>Bacteria</taxon>
        <taxon>Bacillati</taxon>
        <taxon>Actinomycetota</taxon>
        <taxon>Actinomycetes</taxon>
        <taxon>Kitasatosporales</taxon>
        <taxon>Streptomycetaceae</taxon>
        <taxon>Streptomyces</taxon>
    </lineage>
</organism>
<gene>
    <name evidence="14" type="ORF">IHE55_27075</name>
</gene>
<dbReference type="EC" id="2.3.2.27" evidence="3"/>
<dbReference type="InterPro" id="IPR022170">
    <property type="entry name" value="MUL1-like"/>
</dbReference>
<dbReference type="EMBL" id="JACYXC010000001">
    <property type="protein sequence ID" value="MBH5338250.1"/>
    <property type="molecule type" value="Genomic_DNA"/>
</dbReference>